<dbReference type="PANTHER" id="PTHR42709">
    <property type="entry name" value="ALKALINE PHOSPHATASE LIKE PROTEIN"/>
    <property type="match status" value="1"/>
</dbReference>
<feature type="transmembrane region" description="Helical" evidence="1">
    <location>
        <begin position="124"/>
        <end position="150"/>
    </location>
</feature>
<feature type="domain" description="VTT" evidence="2">
    <location>
        <begin position="29"/>
        <end position="139"/>
    </location>
</feature>
<dbReference type="InterPro" id="IPR032816">
    <property type="entry name" value="VTT_dom"/>
</dbReference>
<dbReference type="PANTHER" id="PTHR42709:SF2">
    <property type="entry name" value="INNER MEMBRANE PROTEIN YOHD"/>
    <property type="match status" value="1"/>
</dbReference>
<dbReference type="AlphaFoldDB" id="A0A2D3WFY2"/>
<evidence type="ECO:0000313" key="3">
    <source>
        <dbReference type="EMBL" id="DAB37980.1"/>
    </source>
</evidence>
<dbReference type="Pfam" id="PF09335">
    <property type="entry name" value="VTT_dom"/>
    <property type="match status" value="1"/>
</dbReference>
<keyword evidence="1" id="KW-0812">Transmembrane</keyword>
<protein>
    <recommendedName>
        <fullName evidence="2">VTT domain-containing protein</fullName>
    </recommendedName>
</protein>
<organism evidence="3 4">
    <name type="scientific">Sulfuricurvum kujiense</name>
    <dbReference type="NCBI Taxonomy" id="148813"/>
    <lineage>
        <taxon>Bacteria</taxon>
        <taxon>Pseudomonadati</taxon>
        <taxon>Campylobacterota</taxon>
        <taxon>Epsilonproteobacteria</taxon>
        <taxon>Campylobacterales</taxon>
        <taxon>Sulfurimonadaceae</taxon>
        <taxon>Sulfuricurvum</taxon>
    </lineage>
</organism>
<dbReference type="RefSeq" id="WP_294897171.1">
    <property type="nucleotide sequence ID" value="NZ_DLUI01000119.1"/>
</dbReference>
<feature type="transmembrane region" description="Helical" evidence="1">
    <location>
        <begin position="12"/>
        <end position="36"/>
    </location>
</feature>
<dbReference type="GO" id="GO:0005886">
    <property type="term" value="C:plasma membrane"/>
    <property type="evidence" value="ECO:0007669"/>
    <property type="project" value="TreeGrafter"/>
</dbReference>
<feature type="transmembrane region" description="Helical" evidence="1">
    <location>
        <begin position="42"/>
        <end position="62"/>
    </location>
</feature>
<dbReference type="EMBL" id="DLUI01000119">
    <property type="protein sequence ID" value="DAB37980.1"/>
    <property type="molecule type" value="Genomic_DNA"/>
</dbReference>
<reference evidence="3 4" key="1">
    <citation type="journal article" date="2017" name="Front. Microbiol.">
        <title>Comparative Genomic Analysis of the Class Epsilonproteobacteria and Proposed Reclassification to Epsilonbacteraeota (phyl. nov.).</title>
        <authorList>
            <person name="Waite D.W."/>
            <person name="Vanwonterghem I."/>
            <person name="Rinke C."/>
            <person name="Parks D.H."/>
            <person name="Zhang Y."/>
            <person name="Takai K."/>
            <person name="Sievert S.M."/>
            <person name="Simon J."/>
            <person name="Campbell B.J."/>
            <person name="Hanson T.E."/>
            <person name="Woyke T."/>
            <person name="Klotz M.G."/>
            <person name="Hugenholtz P."/>
        </authorList>
    </citation>
    <scope>NUCLEOTIDE SEQUENCE [LARGE SCALE GENOMIC DNA]</scope>
    <source>
        <strain evidence="3">UBA12443</strain>
    </source>
</reference>
<dbReference type="Proteomes" id="UP000228859">
    <property type="component" value="Unassembled WGS sequence"/>
</dbReference>
<sequence length="187" mass="20887">MDDMLTNLSTYGYIVLFLYSLGGGFVALLGAGVLSFMGKMDISLSITIAMIANFIGDSLMFYMSRYHKREMMEYFKKHRRKLAFSHLLLKRNGSWIIVVKKFIYGLKTLVPLAIGLTKYDFWKFSAYNAIGALIWAVVVGGGSYLFGGALIKGYDMVADKPYLAPVMLFVIGGAVWFYLSSATKKKG</sequence>
<keyword evidence="1" id="KW-1133">Transmembrane helix</keyword>
<comment type="caution">
    <text evidence="3">The sequence shown here is derived from an EMBL/GenBank/DDBJ whole genome shotgun (WGS) entry which is preliminary data.</text>
</comment>
<evidence type="ECO:0000259" key="2">
    <source>
        <dbReference type="Pfam" id="PF09335"/>
    </source>
</evidence>
<feature type="transmembrane region" description="Helical" evidence="1">
    <location>
        <begin position="162"/>
        <end position="179"/>
    </location>
</feature>
<keyword evidence="1" id="KW-0472">Membrane</keyword>
<dbReference type="InterPro" id="IPR051311">
    <property type="entry name" value="DedA_domain"/>
</dbReference>
<evidence type="ECO:0000313" key="4">
    <source>
        <dbReference type="Proteomes" id="UP000228859"/>
    </source>
</evidence>
<gene>
    <name evidence="3" type="ORF">CFH83_08335</name>
</gene>
<evidence type="ECO:0000256" key="1">
    <source>
        <dbReference type="SAM" id="Phobius"/>
    </source>
</evidence>
<accession>A0A2D3WFY2</accession>
<name>A0A2D3WFY2_9BACT</name>
<proteinExistence type="predicted"/>